<comment type="subcellular location">
    <subcellularLocation>
        <location evidence="7">Cellular thylakoid membrane</location>
        <topology evidence="7">Single-pass membrane protein</topology>
    </subcellularLocation>
</comment>
<dbReference type="GO" id="GO:0015979">
    <property type="term" value="P:photosynthesis"/>
    <property type="evidence" value="ECO:0007669"/>
    <property type="project" value="UniProtKB-UniRule"/>
</dbReference>
<dbReference type="GO" id="GO:0042651">
    <property type="term" value="C:thylakoid membrane"/>
    <property type="evidence" value="ECO:0007669"/>
    <property type="project" value="UniProtKB-UniRule"/>
</dbReference>
<evidence type="ECO:0000313" key="8">
    <source>
        <dbReference type="EMBL" id="ADA63601.1"/>
    </source>
</evidence>
<evidence type="ECO:0000256" key="1">
    <source>
        <dbReference type="ARBA" id="ARBA00022531"/>
    </source>
</evidence>
<evidence type="ECO:0000256" key="5">
    <source>
        <dbReference type="ARBA" id="ARBA00023078"/>
    </source>
</evidence>
<dbReference type="NCBIfam" id="TIGR03053">
    <property type="entry name" value="PS_I_psaM"/>
    <property type="match status" value="1"/>
</dbReference>
<keyword evidence="5 7" id="KW-0793">Thylakoid</keyword>
<dbReference type="InterPro" id="IPR037279">
    <property type="entry name" value="PSI_PsaM_sf"/>
</dbReference>
<evidence type="ECO:0000256" key="4">
    <source>
        <dbReference type="ARBA" id="ARBA00022989"/>
    </source>
</evidence>
<dbReference type="Pfam" id="PF07465">
    <property type="entry name" value="PsaM"/>
    <property type="match status" value="1"/>
</dbReference>
<evidence type="ECO:0000256" key="6">
    <source>
        <dbReference type="ARBA" id="ARBA00023136"/>
    </source>
</evidence>
<organism evidence="8">
    <name type="scientific">Equisetum arvense</name>
    <name type="common">Field horsetail</name>
    <name type="synonym">Common horsetail</name>
    <dbReference type="NCBI Taxonomy" id="3258"/>
    <lineage>
        <taxon>Eukaryota</taxon>
        <taxon>Viridiplantae</taxon>
        <taxon>Streptophyta</taxon>
        <taxon>Embryophyta</taxon>
        <taxon>Tracheophyta</taxon>
        <taxon>Polypodiopsida</taxon>
        <taxon>Equisetidae</taxon>
        <taxon>Equisetales</taxon>
        <taxon>Equisetaceae</taxon>
        <taxon>Equisetum</taxon>
    </lineage>
</organism>
<dbReference type="SUPFAM" id="SSF81548">
    <property type="entry name" value="Subunit XII of photosystem I reaction centre, PsaM"/>
    <property type="match status" value="1"/>
</dbReference>
<sequence>MTSLSDGQIMIALVSVLITSIFAVRLGLALSQ</sequence>
<feature type="transmembrane region" description="Helical" evidence="7">
    <location>
        <begin position="9"/>
        <end position="30"/>
    </location>
</feature>
<reference evidence="8" key="1">
    <citation type="journal article" date="2010" name="BMC Evol. Biol.">
        <title>Complete plastome sequences of Equisetum arvense and Isoetes flaccida: implications for phylogeny and plastid genome evolution of early land plant lineages.</title>
        <authorList>
            <person name="Karol K.G."/>
            <person name="Arumuganathan K."/>
            <person name="Boore J.L."/>
            <person name="Duffy A.M."/>
            <person name="Everett K.D."/>
            <person name="Hall J.D."/>
            <person name="Hansen S.K."/>
            <person name="Kuehl J.V."/>
            <person name="Mandoli D.F."/>
            <person name="Mishler B.D."/>
            <person name="Olmstead R.G."/>
            <person name="Renzaglia K.S."/>
            <person name="Wolf P.G."/>
        </authorList>
    </citation>
    <scope>NUCLEOTIDE SEQUENCE [LARGE SCALE GENOMIC DNA]</scope>
</reference>
<keyword evidence="2 7" id="KW-0812">Transmembrane</keyword>
<keyword evidence="8" id="KW-0934">Plastid</keyword>
<accession>E3T2W3</accession>
<dbReference type="RefSeq" id="YP_004021802.1">
    <property type="nucleotide sequence ID" value="NC_014699.1"/>
</dbReference>
<dbReference type="AlphaFoldDB" id="E3T2W3"/>
<dbReference type="InterPro" id="IPR010010">
    <property type="entry name" value="PSI_PsaM"/>
</dbReference>
<reference evidence="9" key="2">
    <citation type="journal article" date="2014" name="PLoS ONE">
        <title>Chloroplast Genome Differences between Asian and American Equisetum arvense (Equisetaceae) and the Origin of the Hypervariable trnY-trnE Intergenic Spacer.</title>
        <authorList>
            <person name="Kim H.T."/>
            <person name="Kim K.J."/>
        </authorList>
    </citation>
    <scope>NUCLEOTIDE SEQUENCE</scope>
</reference>
<keyword evidence="4 7" id="KW-1133">Transmembrane helix</keyword>
<evidence type="ECO:0000256" key="2">
    <source>
        <dbReference type="ARBA" id="ARBA00022692"/>
    </source>
</evidence>
<proteinExistence type="inferred from homology"/>
<evidence type="ECO:0000256" key="7">
    <source>
        <dbReference type="HAMAP-Rule" id="MF_00828"/>
    </source>
</evidence>
<protein>
    <recommendedName>
        <fullName evidence="7">Photosystem I reaction center subunit XII</fullName>
    </recommendedName>
    <alternativeName>
        <fullName evidence="7">PSI-M</fullName>
    </alternativeName>
</protein>
<evidence type="ECO:0000256" key="3">
    <source>
        <dbReference type="ARBA" id="ARBA00022836"/>
    </source>
</evidence>
<keyword evidence="1 7" id="KW-0602">Photosynthesis</keyword>
<dbReference type="EMBL" id="GU191334">
    <property type="protein sequence ID" value="ADA63601.1"/>
    <property type="molecule type" value="Genomic_DNA"/>
</dbReference>
<dbReference type="HAMAP" id="MF_00828">
    <property type="entry name" value="PSI_PsaM"/>
    <property type="match status" value="1"/>
</dbReference>
<keyword evidence="8" id="KW-0150">Chloroplast</keyword>
<dbReference type="GO" id="GO:0009522">
    <property type="term" value="C:photosystem I"/>
    <property type="evidence" value="ECO:0007669"/>
    <property type="project" value="UniProtKB-KW"/>
</dbReference>
<gene>
    <name evidence="7 8" type="primary">psaM</name>
</gene>
<keyword evidence="6 7" id="KW-0472">Membrane</keyword>
<evidence type="ECO:0000313" key="9">
    <source>
        <dbReference type="EMBL" id="AEV58322.1"/>
    </source>
</evidence>
<dbReference type="EMBL" id="JN968380">
    <property type="protein sequence ID" value="AEV58322.1"/>
    <property type="molecule type" value="Genomic_DNA"/>
</dbReference>
<name>E3T2W3_EQUAR</name>
<dbReference type="GeneID" id="9978513"/>
<geneLocation type="plastid" evidence="8"/>
<comment type="similarity">
    <text evidence="7">Belongs to the PsaM family.</text>
</comment>
<keyword evidence="3 7" id="KW-0603">Photosystem I</keyword>